<name>A0A7S1E3B9_HEMAN</name>
<protein>
    <recommendedName>
        <fullName evidence="6">ABC transmembrane type-1 domain-containing protein</fullName>
    </recommendedName>
</protein>
<dbReference type="InterPro" id="IPR003439">
    <property type="entry name" value="ABC_transporter-like_ATP-bd"/>
</dbReference>
<dbReference type="GO" id="GO:0016887">
    <property type="term" value="F:ATP hydrolysis activity"/>
    <property type="evidence" value="ECO:0007669"/>
    <property type="project" value="InterPro"/>
</dbReference>
<dbReference type="InterPro" id="IPR011527">
    <property type="entry name" value="ABC1_TM_dom"/>
</dbReference>
<dbReference type="Gene3D" id="3.40.50.300">
    <property type="entry name" value="P-loop containing nucleotide triphosphate hydrolases"/>
    <property type="match status" value="1"/>
</dbReference>
<keyword evidence="3 5" id="KW-1133">Transmembrane helix</keyword>
<dbReference type="GO" id="GO:0016324">
    <property type="term" value="C:apical plasma membrane"/>
    <property type="evidence" value="ECO:0007669"/>
    <property type="project" value="TreeGrafter"/>
</dbReference>
<dbReference type="CDD" id="cd18578">
    <property type="entry name" value="ABC_6TM_Pgp_ABCB1_D2_like"/>
    <property type="match status" value="1"/>
</dbReference>
<dbReference type="InterPro" id="IPR036640">
    <property type="entry name" value="ABC1_TM_sf"/>
</dbReference>
<keyword evidence="2 5" id="KW-0812">Transmembrane</keyword>
<feature type="domain" description="ABC transmembrane type-1" evidence="6">
    <location>
        <begin position="73"/>
        <end position="394"/>
    </location>
</feature>
<evidence type="ECO:0000256" key="5">
    <source>
        <dbReference type="SAM" id="Phobius"/>
    </source>
</evidence>
<feature type="transmembrane region" description="Helical" evidence="5">
    <location>
        <begin position="370"/>
        <end position="389"/>
    </location>
</feature>
<sequence length="536" mass="57652">MVERTVRTKNLSGAGLLAMTPLEFRGLASDAGLTDARHLQVCEMGLRSLRGDLYKVSYARIMRFNRPEWALLAIGTFFATCHGGVMPGFALTFSTMLSTFYLCVEIPRPGMSTLYGADCLDPQFYADNMARCEDEGECLSALSRDANFLALMFFVIAVATAIINVGQLATFLLAGEKMTVRVRAMLFRAMARQPISFFDREKNTSGALAARLADDAAKVQGATGSGLGTMIQGVMTGVVGFTIGFVISWRLALVICAIMPIMGLGAKLQMNAMMSQSGEAKENFAKAGSIASEAISGARTVASLGMQKKVQDLFAECLVEVAKDGKRKGTIGGFGFAFGHFTMFLAYFISFTVAATWIEGGTMKGSDVLKTFFVLVFTTMGMGQVSAFAPNLAEGKQALSYAFELDDTISEIDPTSQDGDKPAARTQGHIEFKAVDFAYPSRPDTQTLKSVSIEIQPGQKVALVGASGSGKSTCIALLERWYNPAGGGGFLDGKDVRSLNIQWLRRRIALVSQEPVLFDGTIYENIAFGDASLPKV</sequence>
<accession>A0A7S1E3B9</accession>
<dbReference type="PROSITE" id="PS50929">
    <property type="entry name" value="ABC_TM1F"/>
    <property type="match status" value="1"/>
</dbReference>
<dbReference type="InterPro" id="IPR039421">
    <property type="entry name" value="Type_1_exporter"/>
</dbReference>
<organism evidence="7">
    <name type="scientific">Hemiselmis andersenii</name>
    <name type="common">Cryptophyte alga</name>
    <dbReference type="NCBI Taxonomy" id="464988"/>
    <lineage>
        <taxon>Eukaryota</taxon>
        <taxon>Cryptophyceae</taxon>
        <taxon>Cryptomonadales</taxon>
        <taxon>Hemiselmidaceae</taxon>
        <taxon>Hemiselmis</taxon>
    </lineage>
</organism>
<proteinExistence type="predicted"/>
<dbReference type="PANTHER" id="PTHR24221">
    <property type="entry name" value="ATP-BINDING CASSETTE SUB-FAMILY B"/>
    <property type="match status" value="1"/>
</dbReference>
<gene>
    <name evidence="7" type="ORF">HAND00432_LOCUS17195</name>
</gene>
<dbReference type="PANTHER" id="PTHR24221:SF636">
    <property type="entry name" value="BILE SALT EXPORT PUMP"/>
    <property type="match status" value="1"/>
</dbReference>
<evidence type="ECO:0000256" key="4">
    <source>
        <dbReference type="ARBA" id="ARBA00023136"/>
    </source>
</evidence>
<evidence type="ECO:0000313" key="7">
    <source>
        <dbReference type="EMBL" id="CAD8965113.1"/>
    </source>
</evidence>
<dbReference type="InterPro" id="IPR027417">
    <property type="entry name" value="P-loop_NTPase"/>
</dbReference>
<feature type="transmembrane region" description="Helical" evidence="5">
    <location>
        <begin position="221"/>
        <end position="241"/>
    </location>
</feature>
<evidence type="ECO:0000256" key="1">
    <source>
        <dbReference type="ARBA" id="ARBA00004141"/>
    </source>
</evidence>
<dbReference type="AlphaFoldDB" id="A0A7S1E3B9"/>
<comment type="subcellular location">
    <subcellularLocation>
        <location evidence="1">Membrane</location>
        <topology evidence="1">Multi-pass membrane protein</topology>
    </subcellularLocation>
</comment>
<dbReference type="SUPFAM" id="SSF90123">
    <property type="entry name" value="ABC transporter transmembrane region"/>
    <property type="match status" value="1"/>
</dbReference>
<dbReference type="GO" id="GO:0140359">
    <property type="term" value="F:ABC-type transporter activity"/>
    <property type="evidence" value="ECO:0007669"/>
    <property type="project" value="InterPro"/>
</dbReference>
<evidence type="ECO:0000256" key="2">
    <source>
        <dbReference type="ARBA" id="ARBA00022692"/>
    </source>
</evidence>
<feature type="transmembrane region" description="Helical" evidence="5">
    <location>
        <begin position="333"/>
        <end position="358"/>
    </location>
</feature>
<evidence type="ECO:0000259" key="6">
    <source>
        <dbReference type="PROSITE" id="PS50929"/>
    </source>
</evidence>
<dbReference type="Gene3D" id="1.20.1560.10">
    <property type="entry name" value="ABC transporter type 1, transmembrane domain"/>
    <property type="match status" value="1"/>
</dbReference>
<dbReference type="EMBL" id="HBFX01028519">
    <property type="protein sequence ID" value="CAD8965113.1"/>
    <property type="molecule type" value="Transcribed_RNA"/>
</dbReference>
<evidence type="ECO:0000256" key="3">
    <source>
        <dbReference type="ARBA" id="ARBA00022989"/>
    </source>
</evidence>
<keyword evidence="4 5" id="KW-0472">Membrane</keyword>
<feature type="transmembrane region" description="Helical" evidence="5">
    <location>
        <begin position="247"/>
        <end position="266"/>
    </location>
</feature>
<reference evidence="7" key="1">
    <citation type="submission" date="2021-01" db="EMBL/GenBank/DDBJ databases">
        <authorList>
            <person name="Corre E."/>
            <person name="Pelletier E."/>
            <person name="Niang G."/>
            <person name="Scheremetjew M."/>
            <person name="Finn R."/>
            <person name="Kale V."/>
            <person name="Holt S."/>
            <person name="Cochrane G."/>
            <person name="Meng A."/>
            <person name="Brown T."/>
            <person name="Cohen L."/>
        </authorList>
    </citation>
    <scope>NUCLEOTIDE SEQUENCE</scope>
    <source>
        <strain evidence="7">CCMP644</strain>
    </source>
</reference>
<dbReference type="Pfam" id="PF00664">
    <property type="entry name" value="ABC_membrane"/>
    <property type="match status" value="1"/>
</dbReference>
<dbReference type="Pfam" id="PF00005">
    <property type="entry name" value="ABC_tran"/>
    <property type="match status" value="1"/>
</dbReference>
<feature type="transmembrane region" description="Helical" evidence="5">
    <location>
        <begin position="149"/>
        <end position="175"/>
    </location>
</feature>
<feature type="transmembrane region" description="Helical" evidence="5">
    <location>
        <begin position="69"/>
        <end position="91"/>
    </location>
</feature>
<dbReference type="SUPFAM" id="SSF52540">
    <property type="entry name" value="P-loop containing nucleoside triphosphate hydrolases"/>
    <property type="match status" value="1"/>
</dbReference>
<dbReference type="GO" id="GO:0005524">
    <property type="term" value="F:ATP binding"/>
    <property type="evidence" value="ECO:0007669"/>
    <property type="project" value="InterPro"/>
</dbReference>